<feature type="compositionally biased region" description="Pro residues" evidence="1">
    <location>
        <begin position="35"/>
        <end position="45"/>
    </location>
</feature>
<dbReference type="PROSITE" id="PS51257">
    <property type="entry name" value="PROKAR_LIPOPROTEIN"/>
    <property type="match status" value="1"/>
</dbReference>
<evidence type="ECO:0000259" key="3">
    <source>
        <dbReference type="Pfam" id="PF18040"/>
    </source>
</evidence>
<dbReference type="Proteomes" id="UP000638014">
    <property type="component" value="Unassembled WGS sequence"/>
</dbReference>
<feature type="region of interest" description="Disordered" evidence="1">
    <location>
        <begin position="23"/>
        <end position="59"/>
    </location>
</feature>
<evidence type="ECO:0000313" key="6">
    <source>
        <dbReference type="Proteomes" id="UP000638014"/>
    </source>
</evidence>
<dbReference type="InterPro" id="IPR040527">
    <property type="entry name" value="Beta-sand_Porphyrn"/>
</dbReference>
<accession>A0A8J6QGZ1</accession>
<dbReference type="AlphaFoldDB" id="A0A8J6QGZ1"/>
<dbReference type="Pfam" id="PF18206">
    <property type="entry name" value="Porphyrn_cat_1"/>
    <property type="match status" value="1"/>
</dbReference>
<protein>
    <submittedName>
        <fullName evidence="5">Agarase</fullName>
    </submittedName>
</protein>
<organism evidence="5 6">
    <name type="scientific">Neiella litorisoli</name>
    <dbReference type="NCBI Taxonomy" id="2771431"/>
    <lineage>
        <taxon>Bacteria</taxon>
        <taxon>Pseudomonadati</taxon>
        <taxon>Pseudomonadota</taxon>
        <taxon>Gammaproteobacteria</taxon>
        <taxon>Alteromonadales</taxon>
        <taxon>Echinimonadaceae</taxon>
        <taxon>Neiella</taxon>
    </lineage>
</organism>
<dbReference type="EMBL" id="JACXAF010000003">
    <property type="protein sequence ID" value="MBD1388272.1"/>
    <property type="molecule type" value="Genomic_DNA"/>
</dbReference>
<keyword evidence="2" id="KW-0732">Signal</keyword>
<dbReference type="InterPro" id="IPR017853">
    <property type="entry name" value="GH"/>
</dbReference>
<dbReference type="CDD" id="cd21510">
    <property type="entry name" value="agarase_cat"/>
    <property type="match status" value="1"/>
</dbReference>
<sequence length="709" mass="79033">MSKINNILLSLIIAMALGISGCGGGGGSSDSSAPTPAPTPTPDPDPAPEPDPEPEPMGTQIDINLDMKHVVGGVETFDRRKFIGIHASPLENEWLWENQYGPNESDDLITDFLDGYDVYLGRNTGGISWELRNVAQDPAKPGFVSEASTTSRSAWVKNQFVTNTTEKYVKGRQHEQRATDMIIGAQQHPFYPDGTLINSLDGNQWAFSQADSQAEPFGTATGHYMGQYLSKYFGVSSTDANAGQPKPKFIEVMNEPLYDLVTVKSELTEQQKLDKTHQIFEFHNAVANEIRKTNPGALIGGYTVAFPNFEEDNFNRWEQRDKAFIDIAGDNMDFLSLHLYDFPAFQGKQRYRRGGNLEATFDMLEQYTDMQFGAPTPMIVSEYGAQVHSHIKKPWSPYTDWENVASFNAMMMSFMERPDLIWKTLPFIVVKGEWGRTGPNQPYQSRLMRRQDEPNSDTGNWVYTNMIHFFELWKDVKGTRVDSWSSEVDIQVDAYVEGTNAYVILNNLEFSDQELTFNALGLNGNTIDSVKIKHFFQQGEGGVIEQSTVSTLAETITLKASATMVLELTFANDLSLSEVNHETKYYAESYKQAIAANQAISFNINDVELGSEGEAVLRMGVGRDFNLSLLPTITLNGKAISVPEDYRGDDQYLNGDGRESFFGLIEIPVSLADLQANNTVEVTFADGGGYVLSMTLQVFDTTRALTRTK</sequence>
<name>A0A8J6QGZ1_9GAMM</name>
<evidence type="ECO:0000256" key="2">
    <source>
        <dbReference type="SAM" id="SignalP"/>
    </source>
</evidence>
<gene>
    <name evidence="5" type="ORF">IC617_02430</name>
</gene>
<dbReference type="Gene3D" id="3.20.20.80">
    <property type="entry name" value="Glycosidases"/>
    <property type="match status" value="1"/>
</dbReference>
<keyword evidence="6" id="KW-1185">Reference proteome</keyword>
<dbReference type="Gene3D" id="2.60.120.1200">
    <property type="match status" value="1"/>
</dbReference>
<dbReference type="SUPFAM" id="SSF51445">
    <property type="entry name" value="(Trans)glycosidases"/>
    <property type="match status" value="1"/>
</dbReference>
<reference evidence="5" key="1">
    <citation type="submission" date="2020-09" db="EMBL/GenBank/DDBJ databases">
        <title>A novel bacterium of genus Neiella, isolated from South China Sea.</title>
        <authorList>
            <person name="Huang H."/>
            <person name="Mo K."/>
            <person name="Hu Y."/>
        </authorList>
    </citation>
    <scope>NUCLEOTIDE SEQUENCE</scope>
    <source>
        <strain evidence="5">HB171785</strain>
    </source>
</reference>
<evidence type="ECO:0000256" key="1">
    <source>
        <dbReference type="SAM" id="MobiDB-lite"/>
    </source>
</evidence>
<feature type="signal peptide" evidence="2">
    <location>
        <begin position="1"/>
        <end position="25"/>
    </location>
</feature>
<proteinExistence type="predicted"/>
<evidence type="ECO:0000259" key="4">
    <source>
        <dbReference type="Pfam" id="PF18206"/>
    </source>
</evidence>
<comment type="caution">
    <text evidence="5">The sequence shown here is derived from an EMBL/GenBank/DDBJ whole genome shotgun (WGS) entry which is preliminary data.</text>
</comment>
<feature type="chain" id="PRO_5035158327" evidence="2">
    <location>
        <begin position="26"/>
        <end position="709"/>
    </location>
</feature>
<dbReference type="InterPro" id="IPR041224">
    <property type="entry name" value="BPA_C"/>
</dbReference>
<dbReference type="RefSeq" id="WP_191143394.1">
    <property type="nucleotide sequence ID" value="NZ_JACXAF010000003.1"/>
</dbReference>
<dbReference type="Pfam" id="PF18040">
    <property type="entry name" value="BPA_C"/>
    <property type="match status" value="1"/>
</dbReference>
<feature type="domain" description="Beta-porphyranase A C-terminal" evidence="3">
    <location>
        <begin position="602"/>
        <end position="699"/>
    </location>
</feature>
<feature type="domain" description="Porphyranase beta-sandwich" evidence="4">
    <location>
        <begin position="489"/>
        <end position="592"/>
    </location>
</feature>
<evidence type="ECO:0000313" key="5">
    <source>
        <dbReference type="EMBL" id="MBD1388272.1"/>
    </source>
</evidence>